<organism evidence="2 3">
    <name type="scientific">Tahibacter aquaticus</name>
    <dbReference type="NCBI Taxonomy" id="520092"/>
    <lineage>
        <taxon>Bacteria</taxon>
        <taxon>Pseudomonadati</taxon>
        <taxon>Pseudomonadota</taxon>
        <taxon>Gammaproteobacteria</taxon>
        <taxon>Lysobacterales</taxon>
        <taxon>Rhodanobacteraceae</taxon>
        <taxon>Tahibacter</taxon>
    </lineage>
</organism>
<name>A0A4R6Z2K5_9GAMM</name>
<dbReference type="RefSeq" id="WP_133818197.1">
    <property type="nucleotide sequence ID" value="NZ_SNZH01000004.1"/>
</dbReference>
<dbReference type="Proteomes" id="UP000295293">
    <property type="component" value="Unassembled WGS sequence"/>
</dbReference>
<sequence length="312" mass="35011">MINPLFLLFLQILPWLIYFLFGYRFLGYISKHSIALYSTRGIGAGDKKRLRVFLQNLEDVDLDGGYRLRIEVFPHDDLQNTAIRAGPKDIKEDSTKLHKGIWDIYFDTLPALDTWLFELDAPEIMSKVVAKLQPALVAAQDERAASGDAETPLNLAEVLHLKSLPKLATDTLVLERQQPWAVAGSYSTPRWATTFLLAALAIAGYFLAVASFVPGSCSGPVLEFVNCSWSRIHEYSGWVDLVYAAALVLAAILYRFAASRQPIPIAQGYLERTIPEPYQAQCNEPKAPEVILKVNYWRRRRIARSSRNAPAG</sequence>
<keyword evidence="1" id="KW-0812">Transmembrane</keyword>
<feature type="transmembrane region" description="Helical" evidence="1">
    <location>
        <begin position="235"/>
        <end position="254"/>
    </location>
</feature>
<keyword evidence="1" id="KW-1133">Transmembrane helix</keyword>
<evidence type="ECO:0000256" key="1">
    <source>
        <dbReference type="SAM" id="Phobius"/>
    </source>
</evidence>
<dbReference type="EMBL" id="SNZH01000004">
    <property type="protein sequence ID" value="TDR45835.1"/>
    <property type="molecule type" value="Genomic_DNA"/>
</dbReference>
<evidence type="ECO:0000313" key="2">
    <source>
        <dbReference type="EMBL" id="TDR45835.1"/>
    </source>
</evidence>
<reference evidence="2 3" key="1">
    <citation type="submission" date="2019-03" db="EMBL/GenBank/DDBJ databases">
        <title>Genomic Encyclopedia of Type Strains, Phase IV (KMG-IV): sequencing the most valuable type-strain genomes for metagenomic binning, comparative biology and taxonomic classification.</title>
        <authorList>
            <person name="Goeker M."/>
        </authorList>
    </citation>
    <scope>NUCLEOTIDE SEQUENCE [LARGE SCALE GENOMIC DNA]</scope>
    <source>
        <strain evidence="2 3">DSM 21667</strain>
    </source>
</reference>
<proteinExistence type="predicted"/>
<comment type="caution">
    <text evidence="2">The sequence shown here is derived from an EMBL/GenBank/DDBJ whole genome shotgun (WGS) entry which is preliminary data.</text>
</comment>
<feature type="transmembrane region" description="Helical" evidence="1">
    <location>
        <begin position="195"/>
        <end position="215"/>
    </location>
</feature>
<keyword evidence="3" id="KW-1185">Reference proteome</keyword>
<protein>
    <submittedName>
        <fullName evidence="2">Uncharacterized protein</fullName>
    </submittedName>
</protein>
<accession>A0A4R6Z2K5</accession>
<gene>
    <name evidence="2" type="ORF">DFR29_104265</name>
</gene>
<evidence type="ECO:0000313" key="3">
    <source>
        <dbReference type="Proteomes" id="UP000295293"/>
    </source>
</evidence>
<feature type="transmembrane region" description="Helical" evidence="1">
    <location>
        <begin position="6"/>
        <end position="26"/>
    </location>
</feature>
<dbReference type="AlphaFoldDB" id="A0A4R6Z2K5"/>
<keyword evidence="1" id="KW-0472">Membrane</keyword>